<feature type="transmembrane region" description="Helical" evidence="10">
    <location>
        <begin position="190"/>
        <end position="212"/>
    </location>
</feature>
<keyword evidence="4 10" id="KW-0813">Transport</keyword>
<evidence type="ECO:0000313" key="13">
    <source>
        <dbReference type="Proteomes" id="UP000429232"/>
    </source>
</evidence>
<dbReference type="InterPro" id="IPR011867">
    <property type="entry name" value="ModB_ABC"/>
</dbReference>
<dbReference type="InterPro" id="IPR000515">
    <property type="entry name" value="MetI-like"/>
</dbReference>
<evidence type="ECO:0000256" key="11">
    <source>
        <dbReference type="RuleBase" id="RU365097"/>
    </source>
</evidence>
<dbReference type="PROSITE" id="PS50928">
    <property type="entry name" value="ABC_TM1"/>
    <property type="match status" value="1"/>
</dbReference>
<feature type="transmembrane region" description="Helical" evidence="10">
    <location>
        <begin position="45"/>
        <end position="64"/>
    </location>
</feature>
<keyword evidence="8 10" id="KW-1133">Transmembrane helix</keyword>
<keyword evidence="9 10" id="KW-0472">Membrane</keyword>
<dbReference type="RefSeq" id="WP_157526754.1">
    <property type="nucleotide sequence ID" value="NZ_CP066775.1"/>
</dbReference>
<name>A0A6I4I246_9SPHI</name>
<dbReference type="Proteomes" id="UP000429232">
    <property type="component" value="Chromosome"/>
</dbReference>
<dbReference type="PANTHER" id="PTHR30183:SF8">
    <property type="entry name" value="MOLYBDENUM TRANSPORT SYSTEM PERMEASE"/>
    <property type="match status" value="1"/>
</dbReference>
<evidence type="ECO:0000256" key="7">
    <source>
        <dbReference type="ARBA" id="ARBA00022692"/>
    </source>
</evidence>
<comment type="subcellular location">
    <subcellularLocation>
        <location evidence="2 10">Cell membrane</location>
        <topology evidence="2 10">Multi-pass membrane protein</topology>
    </subcellularLocation>
</comment>
<proteinExistence type="inferred from homology"/>
<comment type="caution">
    <text evidence="11">Lacks conserved residue(s) required for the propagation of feature annotation.</text>
</comment>
<evidence type="ECO:0000256" key="2">
    <source>
        <dbReference type="ARBA" id="ARBA00004651"/>
    </source>
</evidence>
<dbReference type="PANTHER" id="PTHR30183">
    <property type="entry name" value="MOLYBDENUM TRANSPORT SYSTEM PERMEASE PROTEIN MODB"/>
    <property type="match status" value="1"/>
</dbReference>
<dbReference type="GO" id="GO:0015098">
    <property type="term" value="F:molybdate ion transmembrane transporter activity"/>
    <property type="evidence" value="ECO:0007669"/>
    <property type="project" value="UniProtKB-UniRule"/>
</dbReference>
<accession>A0A6I4I246</accession>
<evidence type="ECO:0000256" key="4">
    <source>
        <dbReference type="ARBA" id="ARBA00022448"/>
    </source>
</evidence>
<sequence>MADLQPLWLSFKLAAVTTIFLLVIGLPIAAWLSESKCRLKPLAEALISLPLVLPPSVIGFYLLIAFSPANAFGGWLVSWFNIRLLFTFSGLVVGSVLYSLPFMVHPVQSALQSLPRNLAEASYTMGRSKTETFFKILLPNVRPALITGTVLTFAHTLGEFGLVLMIGGGLPGVTKVASVAIYNEAEALNFHAAHVYSAILLVISFCILLTVYTVNKGRTNKRVVI</sequence>
<evidence type="ECO:0000256" key="10">
    <source>
        <dbReference type="RuleBase" id="RU363032"/>
    </source>
</evidence>
<keyword evidence="5 11" id="KW-1003">Cell membrane</keyword>
<organism evidence="12 13">
    <name type="scientific">Mucilaginibacter ginkgonis</name>
    <dbReference type="NCBI Taxonomy" id="2682091"/>
    <lineage>
        <taxon>Bacteria</taxon>
        <taxon>Pseudomonadati</taxon>
        <taxon>Bacteroidota</taxon>
        <taxon>Sphingobacteriia</taxon>
        <taxon>Sphingobacteriales</taxon>
        <taxon>Sphingobacteriaceae</taxon>
        <taxon>Mucilaginibacter</taxon>
    </lineage>
</organism>
<dbReference type="KEGG" id="mgik:GO620_004575"/>
<dbReference type="Pfam" id="PF00528">
    <property type="entry name" value="BPD_transp_1"/>
    <property type="match status" value="1"/>
</dbReference>
<dbReference type="EMBL" id="CP066775">
    <property type="protein sequence ID" value="QQL50739.1"/>
    <property type="molecule type" value="Genomic_DNA"/>
</dbReference>
<dbReference type="CDD" id="cd06261">
    <property type="entry name" value="TM_PBP2"/>
    <property type="match status" value="1"/>
</dbReference>
<dbReference type="AlphaFoldDB" id="A0A6I4I246"/>
<evidence type="ECO:0000256" key="1">
    <source>
        <dbReference type="ARBA" id="ARBA00002949"/>
    </source>
</evidence>
<dbReference type="InterPro" id="IPR035906">
    <property type="entry name" value="MetI-like_sf"/>
</dbReference>
<protein>
    <recommendedName>
        <fullName evidence="11">Molybdenum transport system permease</fullName>
    </recommendedName>
</protein>
<dbReference type="Gene3D" id="1.10.3720.10">
    <property type="entry name" value="MetI-like"/>
    <property type="match status" value="1"/>
</dbReference>
<evidence type="ECO:0000256" key="9">
    <source>
        <dbReference type="ARBA" id="ARBA00023136"/>
    </source>
</evidence>
<feature type="transmembrane region" description="Helical" evidence="10">
    <location>
        <begin position="13"/>
        <end position="33"/>
    </location>
</feature>
<dbReference type="SUPFAM" id="SSF161098">
    <property type="entry name" value="MetI-like"/>
    <property type="match status" value="1"/>
</dbReference>
<gene>
    <name evidence="12" type="primary">modB</name>
    <name evidence="12" type="ORF">GO620_004575</name>
</gene>
<keyword evidence="6 11" id="KW-0500">Molybdenum</keyword>
<reference evidence="12 13" key="1">
    <citation type="submission" date="2020-12" db="EMBL/GenBank/DDBJ databases">
        <title>HMF7856_wgs.fasta genome submission.</title>
        <authorList>
            <person name="Kang H."/>
            <person name="Kim H."/>
            <person name="Joh K."/>
        </authorList>
    </citation>
    <scope>NUCLEOTIDE SEQUENCE [LARGE SCALE GENOMIC DNA]</scope>
    <source>
        <strain evidence="12 13">HMF7856</strain>
    </source>
</reference>
<feature type="transmembrane region" description="Helical" evidence="10">
    <location>
        <begin position="84"/>
        <end position="104"/>
    </location>
</feature>
<evidence type="ECO:0000256" key="6">
    <source>
        <dbReference type="ARBA" id="ARBA00022505"/>
    </source>
</evidence>
<dbReference type="NCBIfam" id="TIGR02141">
    <property type="entry name" value="modB_ABC"/>
    <property type="match status" value="1"/>
</dbReference>
<dbReference type="GO" id="GO:0005886">
    <property type="term" value="C:plasma membrane"/>
    <property type="evidence" value="ECO:0007669"/>
    <property type="project" value="UniProtKB-SubCell"/>
</dbReference>
<evidence type="ECO:0000256" key="5">
    <source>
        <dbReference type="ARBA" id="ARBA00022475"/>
    </source>
</evidence>
<evidence type="ECO:0000256" key="8">
    <source>
        <dbReference type="ARBA" id="ARBA00022989"/>
    </source>
</evidence>
<comment type="function">
    <text evidence="1 11">Part of the binding-protein-dependent transport system for molybdenum; probably responsible for the translocation of the substrate across the membrane.</text>
</comment>
<keyword evidence="13" id="KW-1185">Reference proteome</keyword>
<evidence type="ECO:0000313" key="12">
    <source>
        <dbReference type="EMBL" id="QQL50739.1"/>
    </source>
</evidence>
<evidence type="ECO:0000256" key="3">
    <source>
        <dbReference type="ARBA" id="ARBA00007069"/>
    </source>
</evidence>
<keyword evidence="7 10" id="KW-0812">Transmembrane</keyword>
<comment type="similarity">
    <text evidence="3 11">Belongs to the binding-protein-dependent transport system permease family. CysTW subfamily.</text>
</comment>